<gene>
    <name evidence="1" type="ORF">CPB84DRAFT_1690812</name>
</gene>
<accession>A0A9P5N7Z1</accession>
<evidence type="ECO:0000313" key="2">
    <source>
        <dbReference type="Proteomes" id="UP000724874"/>
    </source>
</evidence>
<dbReference type="Proteomes" id="UP000724874">
    <property type="component" value="Unassembled WGS sequence"/>
</dbReference>
<protein>
    <submittedName>
        <fullName evidence="1">Uncharacterized protein</fullName>
    </submittedName>
</protein>
<proteinExistence type="predicted"/>
<reference evidence="1" key="1">
    <citation type="submission" date="2020-11" db="EMBL/GenBank/DDBJ databases">
        <authorList>
            <consortium name="DOE Joint Genome Institute"/>
            <person name="Ahrendt S."/>
            <person name="Riley R."/>
            <person name="Andreopoulos W."/>
            <person name="LaButti K."/>
            <person name="Pangilinan J."/>
            <person name="Ruiz-duenas F.J."/>
            <person name="Barrasa J.M."/>
            <person name="Sanchez-Garcia M."/>
            <person name="Camarero S."/>
            <person name="Miyauchi S."/>
            <person name="Serrano A."/>
            <person name="Linde D."/>
            <person name="Babiker R."/>
            <person name="Drula E."/>
            <person name="Ayuso-Fernandez I."/>
            <person name="Pacheco R."/>
            <person name="Padilla G."/>
            <person name="Ferreira P."/>
            <person name="Barriuso J."/>
            <person name="Kellner H."/>
            <person name="Castanera R."/>
            <person name="Alfaro M."/>
            <person name="Ramirez L."/>
            <person name="Pisabarro A.G."/>
            <person name="Kuo A."/>
            <person name="Tritt A."/>
            <person name="Lipzen A."/>
            <person name="He G."/>
            <person name="Yan M."/>
            <person name="Ng V."/>
            <person name="Cullen D."/>
            <person name="Martin F."/>
            <person name="Rosso M.-N."/>
            <person name="Henrissat B."/>
            <person name="Hibbett D."/>
            <person name="Martinez A.T."/>
            <person name="Grigoriev I.V."/>
        </authorList>
    </citation>
    <scope>NUCLEOTIDE SEQUENCE</scope>
    <source>
        <strain evidence="1">AH 44721</strain>
    </source>
</reference>
<sequence length="70" mass="8100">NVDVKCLDHLEEQMFERSALAGVAGNRQWGLDARDHQDCWNPYAGLPEEWNHEDCESENEGELWVSQINN</sequence>
<organism evidence="1 2">
    <name type="scientific">Gymnopilus junonius</name>
    <name type="common">Spectacular rustgill mushroom</name>
    <name type="synonym">Gymnopilus spectabilis subsp. junonius</name>
    <dbReference type="NCBI Taxonomy" id="109634"/>
    <lineage>
        <taxon>Eukaryota</taxon>
        <taxon>Fungi</taxon>
        <taxon>Dikarya</taxon>
        <taxon>Basidiomycota</taxon>
        <taxon>Agaricomycotina</taxon>
        <taxon>Agaricomycetes</taxon>
        <taxon>Agaricomycetidae</taxon>
        <taxon>Agaricales</taxon>
        <taxon>Agaricineae</taxon>
        <taxon>Hymenogastraceae</taxon>
        <taxon>Gymnopilus</taxon>
    </lineage>
</organism>
<feature type="non-terminal residue" evidence="1">
    <location>
        <position position="1"/>
    </location>
</feature>
<keyword evidence="2" id="KW-1185">Reference proteome</keyword>
<name>A0A9P5N7Z1_GYMJU</name>
<dbReference type="OrthoDB" id="2621411at2759"/>
<evidence type="ECO:0000313" key="1">
    <source>
        <dbReference type="EMBL" id="KAF8873376.1"/>
    </source>
</evidence>
<comment type="caution">
    <text evidence="1">The sequence shown here is derived from an EMBL/GenBank/DDBJ whole genome shotgun (WGS) entry which is preliminary data.</text>
</comment>
<dbReference type="EMBL" id="JADNYJ010000239">
    <property type="protein sequence ID" value="KAF8873376.1"/>
    <property type="molecule type" value="Genomic_DNA"/>
</dbReference>
<dbReference type="AlphaFoldDB" id="A0A9P5N7Z1"/>